<name>A0A316W0P9_9BASI</name>
<keyword evidence="3" id="KW-1185">Reference proteome</keyword>
<evidence type="ECO:0000313" key="3">
    <source>
        <dbReference type="Proteomes" id="UP000245783"/>
    </source>
</evidence>
<dbReference type="GeneID" id="37037918"/>
<protein>
    <submittedName>
        <fullName evidence="2">Uncharacterized protein</fullName>
    </submittedName>
</protein>
<reference evidence="2 3" key="1">
    <citation type="journal article" date="2018" name="Mol. Biol. Evol.">
        <title>Broad Genomic Sampling Reveals a Smut Pathogenic Ancestry of the Fungal Clade Ustilaginomycotina.</title>
        <authorList>
            <person name="Kijpornyongpan T."/>
            <person name="Mondo S.J."/>
            <person name="Barry K."/>
            <person name="Sandor L."/>
            <person name="Lee J."/>
            <person name="Lipzen A."/>
            <person name="Pangilinan J."/>
            <person name="LaButti K."/>
            <person name="Hainaut M."/>
            <person name="Henrissat B."/>
            <person name="Grigoriev I.V."/>
            <person name="Spatafora J.W."/>
            <person name="Aime M.C."/>
        </authorList>
    </citation>
    <scope>NUCLEOTIDE SEQUENCE [LARGE SCALE GENOMIC DNA]</scope>
    <source>
        <strain evidence="2 3">MCA 4658</strain>
    </source>
</reference>
<feature type="chain" id="PRO_5016344366" evidence="1">
    <location>
        <begin position="24"/>
        <end position="150"/>
    </location>
</feature>
<accession>A0A316W0P9</accession>
<dbReference type="AlphaFoldDB" id="A0A316W0P9"/>
<feature type="signal peptide" evidence="1">
    <location>
        <begin position="1"/>
        <end position="23"/>
    </location>
</feature>
<evidence type="ECO:0000313" key="2">
    <source>
        <dbReference type="EMBL" id="PWN43497.1"/>
    </source>
</evidence>
<dbReference type="EMBL" id="KZ819369">
    <property type="protein sequence ID" value="PWN43497.1"/>
    <property type="molecule type" value="Genomic_DNA"/>
</dbReference>
<dbReference type="InParanoid" id="A0A316W0P9"/>
<evidence type="ECO:0000256" key="1">
    <source>
        <dbReference type="SAM" id="SignalP"/>
    </source>
</evidence>
<sequence length="150" mass="16407">MLLKNDALHLVGSLVAIASTCNAAALPSHASASALSKRAGGSSSSQPYVNPDHDTAHISRWYHPQSGQLAWAKDRNRGFTVVLGAAVHPPDDDWKTEIRAKKDLESFYMHKQDSTTGETHQFNKGTGNWDLLDPDLWKNVALDIARPPKP</sequence>
<organism evidence="2 3">
    <name type="scientific">Ceraceosorus guamensis</name>
    <dbReference type="NCBI Taxonomy" id="1522189"/>
    <lineage>
        <taxon>Eukaryota</taxon>
        <taxon>Fungi</taxon>
        <taxon>Dikarya</taxon>
        <taxon>Basidiomycota</taxon>
        <taxon>Ustilaginomycotina</taxon>
        <taxon>Exobasidiomycetes</taxon>
        <taxon>Ceraceosorales</taxon>
        <taxon>Ceraceosoraceae</taxon>
        <taxon>Ceraceosorus</taxon>
    </lineage>
</organism>
<dbReference type="RefSeq" id="XP_025370657.1">
    <property type="nucleotide sequence ID" value="XM_025516048.1"/>
</dbReference>
<proteinExistence type="predicted"/>
<dbReference type="OrthoDB" id="10376251at2759"/>
<dbReference type="Proteomes" id="UP000245783">
    <property type="component" value="Unassembled WGS sequence"/>
</dbReference>
<keyword evidence="1" id="KW-0732">Signal</keyword>
<gene>
    <name evidence="2" type="ORF">IE81DRAFT_346494</name>
</gene>